<dbReference type="EMBL" id="AP017312">
    <property type="protein sequence ID" value="BAU27119.1"/>
    <property type="molecule type" value="Genomic_DNA"/>
</dbReference>
<dbReference type="UniPathway" id="UPA00252"/>
<evidence type="ECO:0000256" key="4">
    <source>
        <dbReference type="ARBA" id="ARBA00008310"/>
    </source>
</evidence>
<dbReference type="NCBIfam" id="TIGR00562">
    <property type="entry name" value="proto_IX_ox"/>
    <property type="match status" value="1"/>
</dbReference>
<evidence type="ECO:0000256" key="8">
    <source>
        <dbReference type="ARBA" id="ARBA00022827"/>
    </source>
</evidence>
<dbReference type="PANTHER" id="PTHR42923:SF3">
    <property type="entry name" value="PROTOPORPHYRINOGEN OXIDASE"/>
    <property type="match status" value="1"/>
</dbReference>
<keyword evidence="7 11" id="KW-0285">Flavoprotein</keyword>
<dbReference type="RefSeq" id="WP_096464206.1">
    <property type="nucleotide sequence ID" value="NZ_AP017312.1"/>
</dbReference>
<dbReference type="AlphaFoldDB" id="A0A0U5B1E3"/>
<dbReference type="PANTHER" id="PTHR42923">
    <property type="entry name" value="PROTOPORPHYRINOGEN OXIDASE"/>
    <property type="match status" value="1"/>
</dbReference>
<comment type="cofactor">
    <cofactor evidence="2 11">
        <name>FAD</name>
        <dbReference type="ChEBI" id="CHEBI:57692"/>
    </cofactor>
</comment>
<dbReference type="Gene3D" id="3.50.50.60">
    <property type="entry name" value="FAD/NAD(P)-binding domain"/>
    <property type="match status" value="1"/>
</dbReference>
<sequence length="476" mass="52731">MNRMHTVAIIGGGITGLTTAYYLQKTVREQNLPIRYVLIEAEDRLGGTIITDYTNDFVIELGPDSFLARKTSMIRLAEEVGLKDDLVRNHTGQAFILTNGQLHPMPGGSIMGIPTKVAPFVTTPLFSLSGKMRAACDLFLPRAQSNGADQSLGKFFRRRLGNEVVENLIEPLLSGVYSGDIDDLSLMSTFPQFYQVEQKHRSLILGMRSTTPKQPKSAGDKKSSSAFMTFKSGLQALVEALENQLDRNCIRTGTSVSRVAQAESGYTLHLADGTQMDADSVVLCSSLRPTRDMLSEYDFSHLLEEIPTSSVATAALAFPLEAIQQDINGTGFIVSRNEKFTITACTWTHKKWPHTTPAGKALLRCFVGRPWDDSPVHLPDEELIATIMNDLNKIMKINQEPEFYRISRWKQVRPQYVVGHKARVDQLVHELDGKMPGMFVAGAPYYGAGLPDCIDQGEAIVSDILHYLHTYEATSL</sequence>
<dbReference type="InterPro" id="IPR050464">
    <property type="entry name" value="Zeta_carotene_desat/Oxidored"/>
</dbReference>
<evidence type="ECO:0000256" key="11">
    <source>
        <dbReference type="RuleBase" id="RU364052"/>
    </source>
</evidence>
<reference evidence="12 13" key="1">
    <citation type="submission" date="2015-12" db="EMBL/GenBank/DDBJ databases">
        <title>Genome sequence of Aneurinibacillus soli.</title>
        <authorList>
            <person name="Lee J.S."/>
            <person name="Lee K.C."/>
            <person name="Kim K.K."/>
            <person name="Lee B.W."/>
        </authorList>
    </citation>
    <scope>NUCLEOTIDE SEQUENCE [LARGE SCALE GENOMIC DNA]</scope>
    <source>
        <strain evidence="12 13">CB4</strain>
    </source>
</reference>
<keyword evidence="13" id="KW-1185">Reference proteome</keyword>
<evidence type="ECO:0000313" key="13">
    <source>
        <dbReference type="Proteomes" id="UP000217696"/>
    </source>
</evidence>
<organism evidence="12 13">
    <name type="scientific">Aneurinibacillus soli</name>
    <dbReference type="NCBI Taxonomy" id="1500254"/>
    <lineage>
        <taxon>Bacteria</taxon>
        <taxon>Bacillati</taxon>
        <taxon>Bacillota</taxon>
        <taxon>Bacilli</taxon>
        <taxon>Bacillales</taxon>
        <taxon>Paenibacillaceae</taxon>
        <taxon>Aneurinibacillus group</taxon>
        <taxon>Aneurinibacillus</taxon>
    </lineage>
</organism>
<protein>
    <recommendedName>
        <fullName evidence="6 11">Coproporphyrinogen III oxidase</fullName>
        <ecNumber evidence="5 11">1.3.3.15</ecNumber>
    </recommendedName>
</protein>
<dbReference type="GO" id="GO:0006783">
    <property type="term" value="P:heme biosynthetic process"/>
    <property type="evidence" value="ECO:0007669"/>
    <property type="project" value="UniProtKB-UniRule"/>
</dbReference>
<dbReference type="KEGG" id="asoc:CB4_01288"/>
<dbReference type="SUPFAM" id="SSF51905">
    <property type="entry name" value="FAD/NAD(P)-binding domain"/>
    <property type="match status" value="1"/>
</dbReference>
<dbReference type="GO" id="GO:0005737">
    <property type="term" value="C:cytoplasm"/>
    <property type="evidence" value="ECO:0007669"/>
    <property type="project" value="UniProtKB-SubCell"/>
</dbReference>
<evidence type="ECO:0000256" key="6">
    <source>
        <dbReference type="ARBA" id="ARBA00019046"/>
    </source>
</evidence>
<evidence type="ECO:0000256" key="7">
    <source>
        <dbReference type="ARBA" id="ARBA00022630"/>
    </source>
</evidence>
<evidence type="ECO:0000256" key="2">
    <source>
        <dbReference type="ARBA" id="ARBA00001974"/>
    </source>
</evidence>
<dbReference type="Pfam" id="PF01593">
    <property type="entry name" value="Amino_oxidase"/>
    <property type="match status" value="1"/>
</dbReference>
<dbReference type="GO" id="GO:0004729">
    <property type="term" value="F:oxygen-dependent protoporphyrinogen oxidase activity"/>
    <property type="evidence" value="ECO:0007669"/>
    <property type="project" value="UniProtKB-UniRule"/>
</dbReference>
<dbReference type="Proteomes" id="UP000217696">
    <property type="component" value="Chromosome"/>
</dbReference>
<dbReference type="Gene3D" id="3.90.660.20">
    <property type="entry name" value="Protoporphyrinogen oxidase, mitochondrial, domain 2"/>
    <property type="match status" value="1"/>
</dbReference>
<evidence type="ECO:0000256" key="5">
    <source>
        <dbReference type="ARBA" id="ARBA00012402"/>
    </source>
</evidence>
<dbReference type="SUPFAM" id="SSF54373">
    <property type="entry name" value="FAD-linked reductases, C-terminal domain"/>
    <property type="match status" value="1"/>
</dbReference>
<evidence type="ECO:0000256" key="3">
    <source>
        <dbReference type="ARBA" id="ARBA00004744"/>
    </source>
</evidence>
<dbReference type="InterPro" id="IPR002937">
    <property type="entry name" value="Amino_oxidase"/>
</dbReference>
<dbReference type="OrthoDB" id="9805195at2"/>
<accession>A0A0U5B1E3</accession>
<dbReference type="Gene3D" id="1.10.3110.10">
    <property type="entry name" value="protoporphyrinogen ix oxidase, domain 3"/>
    <property type="match status" value="1"/>
</dbReference>
<evidence type="ECO:0000313" key="12">
    <source>
        <dbReference type="EMBL" id="BAU27119.1"/>
    </source>
</evidence>
<keyword evidence="10 11" id="KW-0350">Heme biosynthesis</keyword>
<gene>
    <name evidence="12" type="primary">hemY</name>
    <name evidence="12" type="ORF">CB4_01288</name>
</gene>
<comment type="catalytic activity">
    <reaction evidence="1">
        <text>coproporphyrinogen III + 3 O2 = coproporphyrin III + 3 H2O2</text>
        <dbReference type="Rhea" id="RHEA:43436"/>
        <dbReference type="ChEBI" id="CHEBI:15379"/>
        <dbReference type="ChEBI" id="CHEBI:16240"/>
        <dbReference type="ChEBI" id="CHEBI:57309"/>
        <dbReference type="ChEBI" id="CHEBI:131725"/>
        <dbReference type="EC" id="1.3.3.15"/>
    </reaction>
    <physiologicalReaction direction="left-to-right" evidence="1">
        <dbReference type="Rhea" id="RHEA:43437"/>
    </physiologicalReaction>
</comment>
<comment type="function">
    <text evidence="11">Involved in coproporphyrin-dependent heme b biosynthesis. Catalyzes the oxidation of coproporphyrinogen III to coproporphyrin III.</text>
</comment>
<comment type="subcellular location">
    <subcellularLocation>
        <location evidence="11">Cytoplasm</location>
    </subcellularLocation>
</comment>
<comment type="similarity">
    <text evidence="4 11">Belongs to the protoporphyrinogen/coproporphyrinogen oxidase family. Coproporphyrinogen III oxidase subfamily.</text>
</comment>
<evidence type="ECO:0000256" key="1">
    <source>
        <dbReference type="ARBA" id="ARBA00001755"/>
    </source>
</evidence>
<comment type="pathway">
    <text evidence="3 11">Porphyrin-containing compound metabolism; protoheme biosynthesis.</text>
</comment>
<dbReference type="EC" id="1.3.3.15" evidence="5 11"/>
<evidence type="ECO:0000256" key="10">
    <source>
        <dbReference type="ARBA" id="ARBA00023133"/>
    </source>
</evidence>
<name>A0A0U5B1E3_9BACL</name>
<keyword evidence="8 11" id="KW-0274">FAD</keyword>
<proteinExistence type="inferred from homology"/>
<dbReference type="InterPro" id="IPR036188">
    <property type="entry name" value="FAD/NAD-bd_sf"/>
</dbReference>
<dbReference type="InterPro" id="IPR004572">
    <property type="entry name" value="Protoporphyrinogen_oxidase"/>
</dbReference>
<keyword evidence="11" id="KW-0963">Cytoplasm</keyword>
<evidence type="ECO:0000256" key="9">
    <source>
        <dbReference type="ARBA" id="ARBA00023002"/>
    </source>
</evidence>
<keyword evidence="9 11" id="KW-0560">Oxidoreductase</keyword>
<dbReference type="NCBIfam" id="NF008845">
    <property type="entry name" value="PRK11883.1-5"/>
    <property type="match status" value="1"/>
</dbReference>